<evidence type="ECO:0000256" key="9">
    <source>
        <dbReference type="ARBA" id="ARBA00022801"/>
    </source>
</evidence>
<dbReference type="GO" id="GO:0019171">
    <property type="term" value="F:(3R)-hydroxyacyl-[acyl-carrier-protein] dehydratase activity"/>
    <property type="evidence" value="ECO:0007669"/>
    <property type="project" value="UniProtKB-EC"/>
</dbReference>
<comment type="function">
    <text evidence="2 15">Catalyzes the hydrolysis of UDP-3-O-myristoyl-N-acetylglucosamine to form UDP-3-O-myristoylglucosamine and acetate, the committed step in lipid A biosynthesis.</text>
</comment>
<dbReference type="InterPro" id="IPR029069">
    <property type="entry name" value="HotDog_dom_sf"/>
</dbReference>
<keyword evidence="12 16" id="KW-0456">Lyase</keyword>
<comment type="similarity">
    <text evidence="15">Belongs to the LpxC family.</text>
</comment>
<dbReference type="PANTHER" id="PTHR33694">
    <property type="entry name" value="UDP-3-O-ACYL-N-ACETYLGLUCOSAMINE DEACETYLASE 1, MITOCHONDRIAL-RELATED"/>
    <property type="match status" value="1"/>
</dbReference>
<dbReference type="HAMAP" id="MF_00388">
    <property type="entry name" value="LpxC"/>
    <property type="match status" value="1"/>
</dbReference>
<keyword evidence="18" id="KW-1185">Reference proteome</keyword>
<feature type="binding site" evidence="15">
    <location>
        <position position="78"/>
    </location>
    <ligand>
        <name>Zn(2+)</name>
        <dbReference type="ChEBI" id="CHEBI:29105"/>
    </ligand>
</feature>
<comment type="catalytic activity">
    <reaction evidence="16">
        <text>a (3R)-hydroxyacyl-[ACP] = a (2E)-enoyl-[ACP] + H2O</text>
        <dbReference type="Rhea" id="RHEA:13097"/>
        <dbReference type="Rhea" id="RHEA-COMP:9925"/>
        <dbReference type="Rhea" id="RHEA-COMP:9945"/>
        <dbReference type="ChEBI" id="CHEBI:15377"/>
        <dbReference type="ChEBI" id="CHEBI:78784"/>
        <dbReference type="ChEBI" id="CHEBI:78827"/>
        <dbReference type="EC" id="4.2.1.59"/>
    </reaction>
</comment>
<dbReference type="RefSeq" id="WP_146659497.1">
    <property type="nucleotide sequence ID" value="NZ_CP019791.1"/>
</dbReference>
<keyword evidence="9 15" id="KW-0378">Hydrolase</keyword>
<comment type="subcellular location">
    <subcellularLocation>
        <location evidence="3 16">Cytoplasm</location>
    </subcellularLocation>
</comment>
<reference evidence="18" key="1">
    <citation type="submission" date="2017-02" db="EMBL/GenBank/DDBJ databases">
        <title>Comparative genomics and description of representatives of a novel lineage of planctomycetes thriving in anoxic sediments.</title>
        <authorList>
            <person name="Spring S."/>
            <person name="Bunk B."/>
            <person name="Sproer C."/>
        </authorList>
    </citation>
    <scope>NUCLEOTIDE SEQUENCE [LARGE SCALE GENOMIC DNA]</scope>
    <source>
        <strain evidence="18">ST-NAGAB-D1</strain>
    </source>
</reference>
<evidence type="ECO:0000256" key="8">
    <source>
        <dbReference type="ARBA" id="ARBA00022723"/>
    </source>
</evidence>
<dbReference type="InterPro" id="IPR004463">
    <property type="entry name" value="UDP-acyl_GlcNac_deAcase"/>
</dbReference>
<keyword evidence="6 15" id="KW-0444">Lipid biosynthesis</keyword>
<dbReference type="GO" id="GO:0046872">
    <property type="term" value="F:metal ion binding"/>
    <property type="evidence" value="ECO:0007669"/>
    <property type="project" value="UniProtKB-KW"/>
</dbReference>
<evidence type="ECO:0000256" key="5">
    <source>
        <dbReference type="ARBA" id="ARBA00022490"/>
    </source>
</evidence>
<evidence type="ECO:0000256" key="1">
    <source>
        <dbReference type="ARBA" id="ARBA00001947"/>
    </source>
</evidence>
<dbReference type="SUPFAM" id="SSF54637">
    <property type="entry name" value="Thioesterase/thiol ester dehydrase-isomerase"/>
    <property type="match status" value="1"/>
</dbReference>
<dbReference type="Gene3D" id="3.30.1700.10">
    <property type="entry name" value="lpxc deacetylase, domain 2"/>
    <property type="match status" value="1"/>
</dbReference>
<evidence type="ECO:0000313" key="18">
    <source>
        <dbReference type="Proteomes" id="UP000189674"/>
    </source>
</evidence>
<evidence type="ECO:0000256" key="4">
    <source>
        <dbReference type="ARBA" id="ARBA00005002"/>
    </source>
</evidence>
<evidence type="ECO:0000256" key="15">
    <source>
        <dbReference type="HAMAP-Rule" id="MF_00388"/>
    </source>
</evidence>
<evidence type="ECO:0000256" key="16">
    <source>
        <dbReference type="HAMAP-Rule" id="MF_00406"/>
    </source>
</evidence>
<dbReference type="EC" id="3.5.1.108" evidence="15"/>
<accession>A0A1U9NIK6</accession>
<dbReference type="Gene3D" id="3.10.129.10">
    <property type="entry name" value="Hotdog Thioesterase"/>
    <property type="match status" value="1"/>
</dbReference>
<dbReference type="PANTHER" id="PTHR33694:SF1">
    <property type="entry name" value="UDP-3-O-ACYL-N-ACETYLGLUCOSAMINE DEACETYLASE 1, MITOCHONDRIAL-RELATED"/>
    <property type="match status" value="1"/>
</dbReference>
<evidence type="ECO:0000256" key="7">
    <source>
        <dbReference type="ARBA" id="ARBA00022556"/>
    </source>
</evidence>
<gene>
    <name evidence="15 17" type="primary">lpxC</name>
    <name evidence="16" type="synonym">fabZ</name>
    <name evidence="17" type="ORF">STSP2_00480</name>
</gene>
<evidence type="ECO:0000256" key="10">
    <source>
        <dbReference type="ARBA" id="ARBA00022833"/>
    </source>
</evidence>
<dbReference type="SUPFAM" id="SSF54211">
    <property type="entry name" value="Ribosomal protein S5 domain 2-like"/>
    <property type="match status" value="2"/>
</dbReference>
<keyword evidence="8 15" id="KW-0479">Metal-binding</keyword>
<comment type="cofactor">
    <cofactor evidence="1 15">
        <name>Zn(2+)</name>
        <dbReference type="ChEBI" id="CHEBI:29105"/>
    </cofactor>
</comment>
<comment type="pathway">
    <text evidence="4 15">Glycolipid biosynthesis; lipid IV(A) biosynthesis; lipid IV(A) from (3R)-3-hydroxytetradecanoyl-[acyl-carrier-protein] and UDP-N-acetyl-alpha-D-glucosamine: step 2/6.</text>
</comment>
<dbReference type="GO" id="GO:0103117">
    <property type="term" value="F:UDP-3-O-acyl-N-acetylglucosamine deacetylase activity"/>
    <property type="evidence" value="ECO:0007669"/>
    <property type="project" value="UniProtKB-UniRule"/>
</dbReference>
<feature type="active site" evidence="16">
    <location>
        <position position="339"/>
    </location>
</feature>
<dbReference type="InterPro" id="IPR013114">
    <property type="entry name" value="FabA_FabZ"/>
</dbReference>
<comment type="similarity">
    <text evidence="16">Belongs to the thioester dehydratase family. FabZ subfamily.</text>
</comment>
<dbReference type="NCBIfam" id="TIGR01750">
    <property type="entry name" value="fabZ"/>
    <property type="match status" value="1"/>
</dbReference>
<dbReference type="Proteomes" id="UP000189674">
    <property type="component" value="Chromosome"/>
</dbReference>
<feature type="binding site" evidence="15">
    <location>
        <position position="238"/>
    </location>
    <ligand>
        <name>Zn(2+)</name>
        <dbReference type="ChEBI" id="CHEBI:29105"/>
    </ligand>
</feature>
<dbReference type="NCBIfam" id="TIGR00325">
    <property type="entry name" value="lpxC"/>
    <property type="match status" value="1"/>
</dbReference>
<evidence type="ECO:0000313" key="17">
    <source>
        <dbReference type="EMBL" id="AQT67336.1"/>
    </source>
</evidence>
<dbReference type="InterPro" id="IPR015870">
    <property type="entry name" value="UDP-acyl_N-AcGlcN_deAcase_N"/>
</dbReference>
<dbReference type="NCBIfam" id="NF000582">
    <property type="entry name" value="PRK00006.1"/>
    <property type="match status" value="1"/>
</dbReference>
<dbReference type="HAMAP" id="MF_00406">
    <property type="entry name" value="FabZ"/>
    <property type="match status" value="1"/>
</dbReference>
<dbReference type="Pfam" id="PF03331">
    <property type="entry name" value="LpxC"/>
    <property type="match status" value="1"/>
</dbReference>
<evidence type="ECO:0000256" key="11">
    <source>
        <dbReference type="ARBA" id="ARBA00023098"/>
    </source>
</evidence>
<protein>
    <recommendedName>
        <fullName evidence="15 16">Multifunctional fusion protein</fullName>
    </recommendedName>
    <domain>
        <recommendedName>
            <fullName evidence="16">3-hydroxyacyl-[acyl-carrier-protein] dehydratase FabZ</fullName>
            <ecNumber evidence="16">4.2.1.59</ecNumber>
        </recommendedName>
        <alternativeName>
            <fullName evidence="16">(3R)-hydroxymyristoyl-[acyl-carrier-protein] dehydratase</fullName>
        </alternativeName>
        <alternativeName>
            <fullName evidence="16">Beta-hydroxyacyl-ACP dehydratase</fullName>
            <shortName evidence="16">(3R)-hydroxymyristoyl-ACP dehydrase</shortName>
        </alternativeName>
    </domain>
    <domain>
        <recommendedName>
            <fullName evidence="15">UDP-3-O-acyl-N-acetylglucosamine deacetylase</fullName>
            <shortName evidence="15">UDP-3-O-acyl-GlcNAc deacetylase</shortName>
            <ecNumber evidence="15">3.5.1.108</ecNumber>
        </recommendedName>
        <alternativeName>
            <fullName evidence="15">UDP-3-O-[R-3-hydroxymyristoyl]-N-acetylglucosamine deacetylase</fullName>
        </alternativeName>
    </domain>
</protein>
<dbReference type="CDD" id="cd01288">
    <property type="entry name" value="FabZ"/>
    <property type="match status" value="1"/>
</dbReference>
<evidence type="ECO:0000256" key="13">
    <source>
        <dbReference type="ARBA" id="ARBA00024535"/>
    </source>
</evidence>
<evidence type="ECO:0000256" key="6">
    <source>
        <dbReference type="ARBA" id="ARBA00022516"/>
    </source>
</evidence>
<evidence type="ECO:0000256" key="12">
    <source>
        <dbReference type="ARBA" id="ARBA00023239"/>
    </source>
</evidence>
<dbReference type="GO" id="GO:0016020">
    <property type="term" value="C:membrane"/>
    <property type="evidence" value="ECO:0007669"/>
    <property type="project" value="GOC"/>
</dbReference>
<dbReference type="AlphaFoldDB" id="A0A1U9NIK6"/>
<dbReference type="OrthoDB" id="9772788at2"/>
<dbReference type="InterPro" id="IPR011334">
    <property type="entry name" value="UDP-acyl_GlcNac_deAcase_C"/>
</dbReference>
<comment type="catalytic activity">
    <reaction evidence="13 15">
        <text>a UDP-3-O-[(3R)-3-hydroxyacyl]-N-acetyl-alpha-D-glucosamine + H2O = a UDP-3-O-[(3R)-3-hydroxyacyl]-alpha-D-glucosamine + acetate</text>
        <dbReference type="Rhea" id="RHEA:67816"/>
        <dbReference type="ChEBI" id="CHEBI:15377"/>
        <dbReference type="ChEBI" id="CHEBI:30089"/>
        <dbReference type="ChEBI" id="CHEBI:137740"/>
        <dbReference type="ChEBI" id="CHEBI:173225"/>
        <dbReference type="EC" id="3.5.1.108"/>
    </reaction>
</comment>
<feature type="binding site" evidence="15">
    <location>
        <position position="242"/>
    </location>
    <ligand>
        <name>Zn(2+)</name>
        <dbReference type="ChEBI" id="CHEBI:29105"/>
    </ligand>
</feature>
<dbReference type="Pfam" id="PF07977">
    <property type="entry name" value="FabA"/>
    <property type="match status" value="1"/>
</dbReference>
<comment type="function">
    <text evidence="14 16">Involved in unsaturated fatty acids biosynthesis. Catalyzes the dehydration of short chain beta-hydroxyacyl-ACPs and long chain saturated and unsaturated beta-hydroxyacyl-ACPs.</text>
</comment>
<organism evidence="17 18">
    <name type="scientific">Anaerohalosphaera lusitana</name>
    <dbReference type="NCBI Taxonomy" id="1936003"/>
    <lineage>
        <taxon>Bacteria</taxon>
        <taxon>Pseudomonadati</taxon>
        <taxon>Planctomycetota</taxon>
        <taxon>Phycisphaerae</taxon>
        <taxon>Sedimentisphaerales</taxon>
        <taxon>Anaerohalosphaeraceae</taxon>
        <taxon>Anaerohalosphaera</taxon>
    </lineage>
</organism>
<dbReference type="EC" id="4.2.1.59" evidence="16"/>
<dbReference type="STRING" id="1936003.STSP2_00480"/>
<dbReference type="FunFam" id="3.10.129.10:FF:000001">
    <property type="entry name" value="3-hydroxyacyl-[acyl-carrier-protein] dehydratase FabZ"/>
    <property type="match status" value="1"/>
</dbReference>
<proteinExistence type="inferred from homology"/>
<dbReference type="GO" id="GO:0009245">
    <property type="term" value="P:lipid A biosynthetic process"/>
    <property type="evidence" value="ECO:0007669"/>
    <property type="project" value="UniProtKB-UniRule"/>
</dbReference>
<feature type="active site" description="Proton donor" evidence="15">
    <location>
        <position position="265"/>
    </location>
</feature>
<evidence type="ECO:0000256" key="3">
    <source>
        <dbReference type="ARBA" id="ARBA00004496"/>
    </source>
</evidence>
<dbReference type="UniPathway" id="UPA00359">
    <property type="reaction ID" value="UER00478"/>
</dbReference>
<dbReference type="GO" id="GO:0005737">
    <property type="term" value="C:cytoplasm"/>
    <property type="evidence" value="ECO:0007669"/>
    <property type="project" value="UniProtKB-SubCell"/>
</dbReference>
<name>A0A1U9NIK6_9BACT</name>
<keyword evidence="7 15" id="KW-0441">Lipid A biosynthesis</keyword>
<keyword evidence="11 15" id="KW-0443">Lipid metabolism</keyword>
<keyword evidence="10 15" id="KW-0862">Zinc</keyword>
<dbReference type="KEGG" id="alus:STSP2_00480"/>
<dbReference type="InterPro" id="IPR010084">
    <property type="entry name" value="FabZ"/>
</dbReference>
<dbReference type="InterPro" id="IPR020568">
    <property type="entry name" value="Ribosomal_Su5_D2-typ_SF"/>
</dbReference>
<sequence>MKAQKTIKSEIKLSGKGLFSGKDVKLVFKPAEPDTGIVFVRTDFEQPIKVPVAAANITEVQRRSALKKGPATIETPEHCLAAINAMGIDNITIEIDSVELPGFDGSSDEFYKTLRKVGVEDQPEAPSREFVIKEPVSVIDGDTSIHAVPSEEPGLSITYDLDYTQHTGIGRQLYSCNLNTDHFERELANARTFCLEAEARQMQAHGIGTHLTPKDILVINSDGPIKNNYRYPNECVRHKIVDLIGDLAFVGRPVSGRIVAYKSGHAVNQKLAKKLAKLARETEKAAASERAVLNIRKIQRILPHRYPFLLVDKVIDIEGDSKITGIKNVTINEQFFQGHFPGTPVMPGVLIVEALAQVSGLLFAQKLEHTGKLAVLLTMDAVKIRKSVVPGDQLILCAQANRVRGRSAKCDCVAKVGDEVVAEAVLKFMLVDEDIM</sequence>
<evidence type="ECO:0000256" key="2">
    <source>
        <dbReference type="ARBA" id="ARBA00002923"/>
    </source>
</evidence>
<keyword evidence="5 16" id="KW-0963">Cytoplasm</keyword>
<dbReference type="Gene3D" id="3.30.230.20">
    <property type="entry name" value="lpxc deacetylase, domain 1"/>
    <property type="match status" value="1"/>
</dbReference>
<dbReference type="GO" id="GO:0006633">
    <property type="term" value="P:fatty acid biosynthetic process"/>
    <property type="evidence" value="ECO:0007669"/>
    <property type="project" value="UniProtKB-UniRule"/>
</dbReference>
<evidence type="ECO:0000256" key="14">
    <source>
        <dbReference type="ARBA" id="ARBA00025049"/>
    </source>
</evidence>
<dbReference type="EMBL" id="CP019791">
    <property type="protein sequence ID" value="AQT67336.1"/>
    <property type="molecule type" value="Genomic_DNA"/>
</dbReference>